<evidence type="ECO:0000313" key="2">
    <source>
        <dbReference type="Proteomes" id="UP001209878"/>
    </source>
</evidence>
<evidence type="ECO:0000313" key="1">
    <source>
        <dbReference type="EMBL" id="KAK2188417.1"/>
    </source>
</evidence>
<reference evidence="1" key="1">
    <citation type="journal article" date="2023" name="Mol. Biol. Evol.">
        <title>Third-Generation Sequencing Reveals the Adaptive Role of the Epigenome in Three Deep-Sea Polychaetes.</title>
        <authorList>
            <person name="Perez M."/>
            <person name="Aroh O."/>
            <person name="Sun Y."/>
            <person name="Lan Y."/>
            <person name="Juniper S.K."/>
            <person name="Young C.R."/>
            <person name="Angers B."/>
            <person name="Qian P.Y."/>
        </authorList>
    </citation>
    <scope>NUCLEOTIDE SEQUENCE</scope>
    <source>
        <strain evidence="1">R07B-5</strain>
    </source>
</reference>
<proteinExistence type="predicted"/>
<organism evidence="1 2">
    <name type="scientific">Ridgeia piscesae</name>
    <name type="common">Tubeworm</name>
    <dbReference type="NCBI Taxonomy" id="27915"/>
    <lineage>
        <taxon>Eukaryota</taxon>
        <taxon>Metazoa</taxon>
        <taxon>Spiralia</taxon>
        <taxon>Lophotrochozoa</taxon>
        <taxon>Annelida</taxon>
        <taxon>Polychaeta</taxon>
        <taxon>Sedentaria</taxon>
        <taxon>Canalipalpata</taxon>
        <taxon>Sabellida</taxon>
        <taxon>Siboglinidae</taxon>
        <taxon>Ridgeia</taxon>
    </lineage>
</organism>
<dbReference type="Proteomes" id="UP001209878">
    <property type="component" value="Unassembled WGS sequence"/>
</dbReference>
<sequence>MLVIFAGGSTSDRRNWAVKLWTVDTDTDVRQLWGCTLAVHGSRTSLQLVAWMETLVLQELTSPVAAFHTDLVVKRVAVRPFVSISTLTSVCRRSTDTSKVFVAVRTISIP</sequence>
<dbReference type="EMBL" id="JAODUO010000132">
    <property type="protein sequence ID" value="KAK2188417.1"/>
    <property type="molecule type" value="Genomic_DNA"/>
</dbReference>
<accession>A0AAD9UGC6</accession>
<keyword evidence="2" id="KW-1185">Reference proteome</keyword>
<comment type="caution">
    <text evidence="1">The sequence shown here is derived from an EMBL/GenBank/DDBJ whole genome shotgun (WGS) entry which is preliminary data.</text>
</comment>
<gene>
    <name evidence="1" type="ORF">NP493_132g01001</name>
</gene>
<name>A0AAD9UGC6_RIDPI</name>
<dbReference type="AlphaFoldDB" id="A0AAD9UGC6"/>
<protein>
    <submittedName>
        <fullName evidence="1">Uncharacterized protein</fullName>
    </submittedName>
</protein>